<dbReference type="PANTHER" id="PTHR32161">
    <property type="entry name" value="DPP6 N-TERMINAL DOMAIN-LIKE PROTEIN"/>
    <property type="match status" value="1"/>
</dbReference>
<proteinExistence type="predicted"/>
<accession>A0ABD3GER7</accession>
<evidence type="ECO:0000313" key="2">
    <source>
        <dbReference type="Proteomes" id="UP001633002"/>
    </source>
</evidence>
<evidence type="ECO:0000313" key="1">
    <source>
        <dbReference type="EMBL" id="KAL3675664.1"/>
    </source>
</evidence>
<dbReference type="PANTHER" id="PTHR32161:SF8">
    <property type="entry name" value="DPP6 N-TERMINAL DOMAIN-LIKE PROTEIN"/>
    <property type="match status" value="1"/>
</dbReference>
<organism evidence="1 2">
    <name type="scientific">Riccia sorocarpa</name>
    <dbReference type="NCBI Taxonomy" id="122646"/>
    <lineage>
        <taxon>Eukaryota</taxon>
        <taxon>Viridiplantae</taxon>
        <taxon>Streptophyta</taxon>
        <taxon>Embryophyta</taxon>
        <taxon>Marchantiophyta</taxon>
        <taxon>Marchantiopsida</taxon>
        <taxon>Marchantiidae</taxon>
        <taxon>Marchantiales</taxon>
        <taxon>Ricciaceae</taxon>
        <taxon>Riccia</taxon>
    </lineage>
</organism>
<name>A0ABD3GER7_9MARC</name>
<reference evidence="1 2" key="1">
    <citation type="submission" date="2024-09" db="EMBL/GenBank/DDBJ databases">
        <title>Chromosome-scale assembly of Riccia sorocarpa.</title>
        <authorList>
            <person name="Paukszto L."/>
        </authorList>
    </citation>
    <scope>NUCLEOTIDE SEQUENCE [LARGE SCALE GENOMIC DNA]</scope>
    <source>
        <strain evidence="1">LP-2024</strain>
        <tissue evidence="1">Aerial parts of the thallus</tissue>
    </source>
</reference>
<protein>
    <submittedName>
        <fullName evidence="1">Uncharacterized protein</fullName>
    </submittedName>
</protein>
<dbReference type="EMBL" id="JBJQOH010000008">
    <property type="protein sequence ID" value="KAL3675664.1"/>
    <property type="molecule type" value="Genomic_DNA"/>
</dbReference>
<keyword evidence="2" id="KW-1185">Reference proteome</keyword>
<dbReference type="Proteomes" id="UP001633002">
    <property type="component" value="Unassembled WGS sequence"/>
</dbReference>
<comment type="caution">
    <text evidence="1">The sequence shown here is derived from an EMBL/GenBank/DDBJ whole genome shotgun (WGS) entry which is preliminary data.</text>
</comment>
<gene>
    <name evidence="1" type="ORF">R1sor_025612</name>
</gene>
<dbReference type="AlphaFoldDB" id="A0ABD3GER7"/>
<sequence length="210" mass="23214">MAAQVDADSMDRNVQGTIVFATVGRAHFGFDVFALTLPEEVHGGKPDSIGVEGLKESRLTDGVSVNYNGQLVEGEGKAHLLQWLTRNCGDPVDDKPNDIFAGSNKELMLYVSERDGTARIYVTLLSVETDRDQKFIRNDGAEQTDDPENKLTNLAISGSRGLRALQEDGSRRILLQCKFSQTQTFGSHLQDRPQVRGRRIIYVSTEQATN</sequence>